<dbReference type="EMBL" id="CP026652">
    <property type="protein sequence ID" value="AVH57773.1"/>
    <property type="molecule type" value="Genomic_DNA"/>
</dbReference>
<name>A0ABM6SSQ1_9ACTN</name>
<reference evidence="1 2" key="1">
    <citation type="submission" date="2018-02" db="EMBL/GenBank/DDBJ databases">
        <title>Complete genome sequence of Streptomyces dengpaensis, the producer of angucyclines.</title>
        <authorList>
            <person name="Yumei L."/>
        </authorList>
    </citation>
    <scope>NUCLEOTIDE SEQUENCE [LARGE SCALE GENOMIC DNA]</scope>
    <source>
        <strain evidence="1 2">XZHG99</strain>
    </source>
</reference>
<evidence type="ECO:0000313" key="2">
    <source>
        <dbReference type="Proteomes" id="UP000238413"/>
    </source>
</evidence>
<keyword evidence="2" id="KW-1185">Reference proteome</keyword>
<protein>
    <submittedName>
        <fullName evidence="1">Uncharacterized protein</fullName>
    </submittedName>
</protein>
<gene>
    <name evidence="1" type="ORF">C4B68_20605</name>
</gene>
<accession>A0ABM6SSQ1</accession>
<proteinExistence type="predicted"/>
<evidence type="ECO:0000313" key="1">
    <source>
        <dbReference type="EMBL" id="AVH57773.1"/>
    </source>
</evidence>
<organism evidence="1 2">
    <name type="scientific">Streptomyces dengpaensis</name>
    <dbReference type="NCBI Taxonomy" id="2049881"/>
    <lineage>
        <taxon>Bacteria</taxon>
        <taxon>Bacillati</taxon>
        <taxon>Actinomycetota</taxon>
        <taxon>Actinomycetes</taxon>
        <taxon>Kitasatosporales</taxon>
        <taxon>Streptomycetaceae</taxon>
        <taxon>Streptomyces</taxon>
    </lineage>
</organism>
<dbReference type="RefSeq" id="WP_099506328.1">
    <property type="nucleotide sequence ID" value="NZ_CP026652.1"/>
</dbReference>
<sequence length="68" mass="7278">MIGSPNLASLLTAYYQCGHCTSETDTRTDESGLMHVVIHHDDGCPVLNGHVSALGDVLRAAIPDTFRP</sequence>
<dbReference type="Proteomes" id="UP000238413">
    <property type="component" value="Chromosome"/>
</dbReference>